<evidence type="ECO:0000256" key="4">
    <source>
        <dbReference type="ARBA" id="ARBA00023002"/>
    </source>
</evidence>
<dbReference type="InterPro" id="IPR004113">
    <property type="entry name" value="FAD-bd_oxidored_4_C"/>
</dbReference>
<dbReference type="InterPro" id="IPR036318">
    <property type="entry name" value="FAD-bd_PCMH-like_sf"/>
</dbReference>
<dbReference type="Gene3D" id="1.10.45.10">
    <property type="entry name" value="Vanillyl-alcohol Oxidase, Chain A, domain 4"/>
    <property type="match status" value="1"/>
</dbReference>
<dbReference type="InterPro" id="IPR016164">
    <property type="entry name" value="FAD-linked_Oxase-like_C"/>
</dbReference>
<accession>A0A165LDW1</accession>
<proteinExistence type="predicted"/>
<dbReference type="Gene3D" id="3.30.70.2740">
    <property type="match status" value="1"/>
</dbReference>
<evidence type="ECO:0000313" key="7">
    <source>
        <dbReference type="Proteomes" id="UP000076481"/>
    </source>
</evidence>
<dbReference type="Gene3D" id="3.30.465.10">
    <property type="match status" value="1"/>
</dbReference>
<dbReference type="GO" id="GO:0016491">
    <property type="term" value="F:oxidoreductase activity"/>
    <property type="evidence" value="ECO:0007669"/>
    <property type="project" value="UniProtKB-KW"/>
</dbReference>
<keyword evidence="4" id="KW-0560">Oxidoreductase</keyword>
<reference evidence="6 7" key="1">
    <citation type="submission" date="2016-03" db="EMBL/GenBank/DDBJ databases">
        <title>Speciation and ecological success in dimly lit waters: horizontal gene transfer in a green sulfur bacteria bloom unveiled by metagenomic assembly.</title>
        <authorList>
            <person name="Llorens-Mares T."/>
            <person name="Liu Z."/>
            <person name="Allen L.Z."/>
            <person name="Rusch D.B."/>
            <person name="Craig M.T."/>
            <person name="Dupont C.L."/>
            <person name="Bryant D.A."/>
            <person name="Casamayor E.O."/>
        </authorList>
    </citation>
    <scope>NUCLEOTIDE SEQUENCE [LARGE SCALE GENOMIC DNA]</scope>
    <source>
        <strain evidence="6">CIII</strain>
    </source>
</reference>
<comment type="cofactor">
    <cofactor evidence="1">
        <name>FAD</name>
        <dbReference type="ChEBI" id="CHEBI:57692"/>
    </cofactor>
</comment>
<dbReference type="PANTHER" id="PTHR42934">
    <property type="entry name" value="GLYCOLATE OXIDASE SUBUNIT GLCD"/>
    <property type="match status" value="1"/>
</dbReference>
<dbReference type="Pfam" id="PF01565">
    <property type="entry name" value="FAD_binding_4"/>
    <property type="match status" value="1"/>
</dbReference>
<gene>
    <name evidence="6" type="ORF">A3K90_03155</name>
</gene>
<dbReference type="Gene3D" id="3.30.43.10">
    <property type="entry name" value="Uridine Diphospho-n-acetylenolpyruvylglucosamine Reductase, domain 2"/>
    <property type="match status" value="1"/>
</dbReference>
<dbReference type="InterPro" id="IPR016167">
    <property type="entry name" value="FAD-bd_PCMH_sub1"/>
</dbReference>
<dbReference type="EMBL" id="LVWG01000033">
    <property type="protein sequence ID" value="KZK73903.1"/>
    <property type="molecule type" value="Genomic_DNA"/>
</dbReference>
<evidence type="ECO:0000313" key="6">
    <source>
        <dbReference type="EMBL" id="KZK73903.1"/>
    </source>
</evidence>
<dbReference type="Proteomes" id="UP000076481">
    <property type="component" value="Unassembled WGS sequence"/>
</dbReference>
<dbReference type="RefSeq" id="WP_303681981.1">
    <property type="nucleotide sequence ID" value="NZ_LVWG01000033.1"/>
</dbReference>
<name>A0A165LDW1_PELLU</name>
<comment type="caution">
    <text evidence="6">The sequence shown here is derived from an EMBL/GenBank/DDBJ whole genome shotgun (WGS) entry which is preliminary data.</text>
</comment>
<dbReference type="GO" id="GO:0071949">
    <property type="term" value="F:FAD binding"/>
    <property type="evidence" value="ECO:0007669"/>
    <property type="project" value="InterPro"/>
</dbReference>
<dbReference type="AlphaFoldDB" id="A0A165LDW1"/>
<organism evidence="6 7">
    <name type="scientific">Pelodictyon luteolum</name>
    <dbReference type="NCBI Taxonomy" id="1100"/>
    <lineage>
        <taxon>Bacteria</taxon>
        <taxon>Pseudomonadati</taxon>
        <taxon>Chlorobiota</taxon>
        <taxon>Chlorobiia</taxon>
        <taxon>Chlorobiales</taxon>
        <taxon>Chlorobiaceae</taxon>
        <taxon>Chlorobium/Pelodictyon group</taxon>
        <taxon>Pelodictyon</taxon>
    </lineage>
</organism>
<evidence type="ECO:0000256" key="2">
    <source>
        <dbReference type="ARBA" id="ARBA00022630"/>
    </source>
</evidence>
<protein>
    <submittedName>
        <fullName evidence="6">FAD-linked oxidase</fullName>
    </submittedName>
</protein>
<keyword evidence="3" id="KW-0274">FAD</keyword>
<evidence type="ECO:0000256" key="3">
    <source>
        <dbReference type="ARBA" id="ARBA00022827"/>
    </source>
</evidence>
<evidence type="ECO:0000256" key="1">
    <source>
        <dbReference type="ARBA" id="ARBA00001974"/>
    </source>
</evidence>
<dbReference type="InterPro" id="IPR016171">
    <property type="entry name" value="Vanillyl_alc_oxidase_C-sub2"/>
</dbReference>
<keyword evidence="2" id="KW-0285">Flavoprotein</keyword>
<dbReference type="InterPro" id="IPR016166">
    <property type="entry name" value="FAD-bd_PCMH"/>
</dbReference>
<sequence>MIHKQDPASIQSYLEDTSNLKTGHTEGVYIPETPEEISALLRDAAALGRRYTISGNGTGTTGGRIPLGGYIISMEKLNAIGEPRQTEPGKALMRVQAGAMLEDVQKKAEAAGWFYPPDPTEKLCFIGSTIANNSSGARSFKYGATRRHIERITVILPEGDMLSLRRGEHCANDQGIFRLERPFRRSIEFHRPTYRMPETTKHNAGYYTRERMDVVDLFIGSEGTLGVIVEADLILIPLPEKIISAILYFTEMEGLMRFTETLRATERSQRPRALELFEEHALGFLRQQYPDTPEHTAGAIFLEQETTAEDEEQDLEALFTLVEEHSGMADESWIALDREEQDRMREFRHSLPLLVNEWLSRQEESKVSTDMAVPVPRFRELFDFYRTSCEQQGFVYIIFGHIGDGHVHLNILPRSHMEFLKAKALYLEFIAKVLELGGTLSAEHGIGKLKSGYLAAMYGEEGLREMAALKRTLDPFLILNIGNIIPVEYLENRNQ</sequence>
<dbReference type="SUPFAM" id="SSF56176">
    <property type="entry name" value="FAD-binding/transporter-associated domain-like"/>
    <property type="match status" value="1"/>
</dbReference>
<dbReference type="InterPro" id="IPR006094">
    <property type="entry name" value="Oxid_FAD_bind_N"/>
</dbReference>
<evidence type="ECO:0000259" key="5">
    <source>
        <dbReference type="PROSITE" id="PS51387"/>
    </source>
</evidence>
<dbReference type="PANTHER" id="PTHR42934:SF2">
    <property type="entry name" value="GLYCOLATE OXIDASE SUBUNIT GLCD"/>
    <property type="match status" value="1"/>
</dbReference>
<dbReference type="InterPro" id="IPR016169">
    <property type="entry name" value="FAD-bd_PCMH_sub2"/>
</dbReference>
<dbReference type="Pfam" id="PF02913">
    <property type="entry name" value="FAD-oxidase_C"/>
    <property type="match status" value="1"/>
</dbReference>
<dbReference type="InterPro" id="IPR051914">
    <property type="entry name" value="FAD-linked_OxidoTrans_Type4"/>
</dbReference>
<feature type="domain" description="FAD-binding PCMH-type" evidence="5">
    <location>
        <begin position="21"/>
        <end position="238"/>
    </location>
</feature>
<dbReference type="SUPFAM" id="SSF55103">
    <property type="entry name" value="FAD-linked oxidases, C-terminal domain"/>
    <property type="match status" value="1"/>
</dbReference>
<dbReference type="PROSITE" id="PS51387">
    <property type="entry name" value="FAD_PCMH"/>
    <property type="match status" value="1"/>
</dbReference>